<protein>
    <submittedName>
        <fullName evidence="2">Uncharacterized protein</fullName>
    </submittedName>
</protein>
<dbReference type="Proteomes" id="UP000005408">
    <property type="component" value="Unassembled WGS sequence"/>
</dbReference>
<accession>A0A8W8MBL3</accession>
<reference evidence="2" key="1">
    <citation type="submission" date="2022-08" db="UniProtKB">
        <authorList>
            <consortium name="EnsemblMetazoa"/>
        </authorList>
    </citation>
    <scope>IDENTIFICATION</scope>
    <source>
        <strain evidence="2">05x7-T-G4-1.051#20</strain>
    </source>
</reference>
<proteinExistence type="predicted"/>
<name>A0A8W8MBL3_MAGGI</name>
<organism evidence="2 3">
    <name type="scientific">Magallana gigas</name>
    <name type="common">Pacific oyster</name>
    <name type="synonym">Crassostrea gigas</name>
    <dbReference type="NCBI Taxonomy" id="29159"/>
    <lineage>
        <taxon>Eukaryota</taxon>
        <taxon>Metazoa</taxon>
        <taxon>Spiralia</taxon>
        <taxon>Lophotrochozoa</taxon>
        <taxon>Mollusca</taxon>
        <taxon>Bivalvia</taxon>
        <taxon>Autobranchia</taxon>
        <taxon>Pteriomorphia</taxon>
        <taxon>Ostreida</taxon>
        <taxon>Ostreoidea</taxon>
        <taxon>Ostreidae</taxon>
        <taxon>Magallana</taxon>
    </lineage>
</organism>
<feature type="compositionally biased region" description="Basic residues" evidence="1">
    <location>
        <begin position="10"/>
        <end position="25"/>
    </location>
</feature>
<sequence>MKNLSSTRCSRNKKKKEFRRKKPVSSRKSQPFNRYKHFRTKQLNTSFKQNKFMIDVKAVKDDEVRLKRCDEKYSQLDLMHRFILQKLEKMEKLVEREADQHAAEQ</sequence>
<dbReference type="AlphaFoldDB" id="A0A8W8MBL3"/>
<evidence type="ECO:0000256" key="1">
    <source>
        <dbReference type="SAM" id="MobiDB-lite"/>
    </source>
</evidence>
<dbReference type="EnsemblMetazoa" id="G32741.1">
    <property type="protein sequence ID" value="G32741.1:cds"/>
    <property type="gene ID" value="G32741"/>
</dbReference>
<feature type="region of interest" description="Disordered" evidence="1">
    <location>
        <begin position="1"/>
        <end position="32"/>
    </location>
</feature>
<keyword evidence="3" id="KW-1185">Reference proteome</keyword>
<evidence type="ECO:0000313" key="2">
    <source>
        <dbReference type="EnsemblMetazoa" id="G32741.1:cds"/>
    </source>
</evidence>
<evidence type="ECO:0000313" key="3">
    <source>
        <dbReference type="Proteomes" id="UP000005408"/>
    </source>
</evidence>